<dbReference type="PANTHER" id="PTHR37049">
    <property type="entry name" value="PEPTIDASE S41 FAMILY PROTEIN"/>
    <property type="match status" value="1"/>
</dbReference>
<gene>
    <name evidence="1" type="ORF">CL6EHI_094570</name>
</gene>
<proteinExistence type="predicted"/>
<dbReference type="VEuPathDB" id="AmoebaDB:EHI_094570"/>
<dbReference type="InterPro" id="IPR052766">
    <property type="entry name" value="S41A_metabolite_peptidase"/>
</dbReference>
<dbReference type="VEuPathDB" id="AmoebaDB:EHI5A_251160"/>
<dbReference type="SUPFAM" id="SSF52096">
    <property type="entry name" value="ClpP/crotonase"/>
    <property type="match status" value="1"/>
</dbReference>
<dbReference type="InterPro" id="IPR029045">
    <property type="entry name" value="ClpP/crotonase-like_dom_sf"/>
</dbReference>
<dbReference type="AlphaFoldDB" id="A0A5K1VHT0"/>
<dbReference type="VEuPathDB" id="AmoebaDB:KM1_017900"/>
<dbReference type="Proteomes" id="UP000078387">
    <property type="component" value="Unassembled WGS sequence"/>
</dbReference>
<name>A0A5K1VHT0_ENTHI</name>
<comment type="caution">
    <text evidence="1">The sequence shown here is derived from an EMBL/GenBank/DDBJ whole genome shotgun (WGS) entry which is preliminary data.</text>
</comment>
<dbReference type="VEuPathDB" id="AmoebaDB:EHI8A_004250"/>
<dbReference type="VEuPathDB" id="AmoebaDB:EHI7A_006230"/>
<protein>
    <submittedName>
        <fullName evidence="1">Uncharacterized protein</fullName>
    </submittedName>
</protein>
<organism evidence="1 2">
    <name type="scientific">Entamoeba histolytica</name>
    <dbReference type="NCBI Taxonomy" id="5759"/>
    <lineage>
        <taxon>Eukaryota</taxon>
        <taxon>Amoebozoa</taxon>
        <taxon>Evosea</taxon>
        <taxon>Archamoebae</taxon>
        <taxon>Mastigamoebida</taxon>
        <taxon>Entamoebidae</taxon>
        <taxon>Entamoeba</taxon>
    </lineage>
</organism>
<evidence type="ECO:0000313" key="1">
    <source>
        <dbReference type="EMBL" id="GAT99470.1"/>
    </source>
</evidence>
<accession>A0A5K1VHT0</accession>
<dbReference type="EMBL" id="BDEQ01000001">
    <property type="protein sequence ID" value="GAT99470.1"/>
    <property type="molecule type" value="Genomic_DNA"/>
</dbReference>
<dbReference type="PANTHER" id="PTHR37049:SF4">
    <property type="entry name" value="RHODANESE DOMAIN-CONTAINING PROTEIN"/>
    <property type="match status" value="1"/>
</dbReference>
<reference evidence="1 2" key="1">
    <citation type="submission" date="2016-05" db="EMBL/GenBank/DDBJ databases">
        <title>First whole genome sequencing of Entamoeba histolytica HM1:IMSS-clone-6.</title>
        <authorList>
            <person name="Mukherjee Avik.K."/>
            <person name="Izumyama S."/>
            <person name="Nakada-Tsukui K."/>
            <person name="Nozaki T."/>
        </authorList>
    </citation>
    <scope>NUCLEOTIDE SEQUENCE [LARGE SCALE GENOMIC DNA]</scope>
    <source>
        <strain evidence="1 2">HM1:IMSS clone 6</strain>
    </source>
</reference>
<dbReference type="OMA" id="SMTVNLF"/>
<sequence length="535" mass="61683">MYLNPLNKLPLFNTNVDVPEEIVNNQNVPVKTINGEDPFNIIREFGKKYLGLKCPHAQFTKAKSAITSGSLSNLPLTKEYLNTPITITWENGESLTVNYNIMKFNPTNQKFQEVLERSKRRGIRGGIRIEDFEEGNERKRIKQENDEYKPNCSEYNEEICCLTTSNKVNTLIVNTFDAISNGYYFLDKLTECLDKFDSNDYPIQVIFPKNGGGLVKLAQTIEKALSPYDDVDYILSARISEFTEDIMKKGYALYMYDPETCESRENEINPKTLGEWYTNHRTIKYEDVEHNVTQPSIVSLMKILQTISFNDVPEIKQSMKHPRKPTEIVVYTDSYCYSACSLVTKGLKEWGGAIIVGFDGDPYGKDEEFEVGLSPSNNIRSITEIDSNNIFKQYGYKLGLTVRETCRFNYNYNETIPREFLTDMIDERVNIYQFSNDKINKTKCNPKNKRLVKRDEKCDEEVNIEHGHGGYECGDNGEWSTKCVLAYCDEGYKFDYINNRCIEDVCLYPPNPSNGTRDMRINLFIMIIGIMMIIL</sequence>
<evidence type="ECO:0000313" key="2">
    <source>
        <dbReference type="Proteomes" id="UP000078387"/>
    </source>
</evidence>
<dbReference type="VEuPathDB" id="AmoebaDB:EHI5A_251050"/>